<dbReference type="EMBL" id="LTDF01000109">
    <property type="protein sequence ID" value="KXT47841.1"/>
    <property type="molecule type" value="Genomic_DNA"/>
</dbReference>
<reference evidence="1 2" key="1">
    <citation type="submission" date="2016-02" db="EMBL/GenBank/DDBJ databases">
        <authorList>
            <person name="Wen L."/>
            <person name="He K."/>
            <person name="Yang H."/>
        </authorList>
    </citation>
    <scope>NUCLEOTIDE SEQUENCE [LARGE SCALE GENOMIC DNA]</scope>
    <source>
        <strain evidence="1 2">KLE1704</strain>
    </source>
</reference>
<protein>
    <submittedName>
        <fullName evidence="1">Uncharacterized protein</fullName>
    </submittedName>
</protein>
<name>A0A139L8T0_9BACE</name>
<evidence type="ECO:0000313" key="1">
    <source>
        <dbReference type="EMBL" id="KXT47841.1"/>
    </source>
</evidence>
<comment type="caution">
    <text evidence="1">The sequence shown here is derived from an EMBL/GenBank/DDBJ whole genome shotgun (WGS) entry which is preliminary data.</text>
</comment>
<evidence type="ECO:0000313" key="2">
    <source>
        <dbReference type="Proteomes" id="UP000070319"/>
    </source>
</evidence>
<accession>A0A139L8T0</accession>
<dbReference type="Proteomes" id="UP000070319">
    <property type="component" value="Unassembled WGS sequence"/>
</dbReference>
<proteinExistence type="predicted"/>
<dbReference type="AlphaFoldDB" id="A0A139L8T0"/>
<gene>
    <name evidence="1" type="ORF">HMPREF2531_03000</name>
</gene>
<sequence>MIELRFDAEVPADVESAGEVIECDGADAGHEDALKHTFKLLEHLAVEAAGMSEGVVDLIAKFVEHHVSEVVVLVNNEIQTGTILLGQSSQEIELSDKAALLFDILHEAGIVIGFVFPGEHIHLHAAIFVKTFGKRTDAIGGEGKVEMQHLVNALQGRGMAAYPQITEPCLELRLLSDIVVGPQHAQEDTFAEAPGTDKEQTHRLFFEQGQVHGLVYVILVLLHY</sequence>
<organism evidence="1">
    <name type="scientific">Bacteroides intestinalis</name>
    <dbReference type="NCBI Taxonomy" id="329854"/>
    <lineage>
        <taxon>Bacteria</taxon>
        <taxon>Pseudomonadati</taxon>
        <taxon>Bacteroidota</taxon>
        <taxon>Bacteroidia</taxon>
        <taxon>Bacteroidales</taxon>
        <taxon>Bacteroidaceae</taxon>
        <taxon>Bacteroides</taxon>
    </lineage>
</organism>